<evidence type="ECO:0000313" key="1">
    <source>
        <dbReference type="EMBL" id="NEE16994.1"/>
    </source>
</evidence>
<sequence>MSASAPVRTAAPPRTPRLSRRAASTAAAVLALLLAVLLSLAVGARSIPPGEVFDVLLHGGHSDAAEVIR</sequence>
<organism evidence="1">
    <name type="scientific">Streptomyces sp. SID7499</name>
    <dbReference type="NCBI Taxonomy" id="2706086"/>
    <lineage>
        <taxon>Bacteria</taxon>
        <taxon>Bacillati</taxon>
        <taxon>Actinomycetota</taxon>
        <taxon>Actinomycetes</taxon>
        <taxon>Kitasatosporales</taxon>
        <taxon>Streptomycetaceae</taxon>
        <taxon>Streptomyces</taxon>
    </lineage>
</organism>
<dbReference type="EMBL" id="JAAGMN010006475">
    <property type="protein sequence ID" value="NEE16994.1"/>
    <property type="molecule type" value="Genomic_DNA"/>
</dbReference>
<name>A0A6G3XH45_9ACTN</name>
<protein>
    <submittedName>
        <fullName evidence="1">Iron ABC transporter permease</fullName>
    </submittedName>
</protein>
<proteinExistence type="predicted"/>
<feature type="non-terminal residue" evidence="1">
    <location>
        <position position="69"/>
    </location>
</feature>
<accession>A0A6G3XH45</accession>
<reference evidence="1" key="1">
    <citation type="submission" date="2020-01" db="EMBL/GenBank/DDBJ databases">
        <title>Insect and environment-associated Actinomycetes.</title>
        <authorList>
            <person name="Currrie C."/>
            <person name="Chevrette M."/>
            <person name="Carlson C."/>
            <person name="Stubbendieck R."/>
            <person name="Wendt-Pienkowski E."/>
        </authorList>
    </citation>
    <scope>NUCLEOTIDE SEQUENCE</scope>
    <source>
        <strain evidence="1">SID7499</strain>
    </source>
</reference>
<gene>
    <name evidence="1" type="ORF">G3M58_62325</name>
</gene>
<dbReference type="AlphaFoldDB" id="A0A6G3XH45"/>
<comment type="caution">
    <text evidence="1">The sequence shown here is derived from an EMBL/GenBank/DDBJ whole genome shotgun (WGS) entry which is preliminary data.</text>
</comment>